<feature type="transmembrane region" description="Helical" evidence="4">
    <location>
        <begin position="137"/>
        <end position="155"/>
    </location>
</feature>
<evidence type="ECO:0000256" key="3">
    <source>
        <dbReference type="ARBA" id="ARBA00023125"/>
    </source>
</evidence>
<evidence type="ECO:0000256" key="2">
    <source>
        <dbReference type="ARBA" id="ARBA00022840"/>
    </source>
</evidence>
<sequence>MFKSPRRKKEERLANYSKAKKGSFNFNTISEYFIKKDQTAAFQVVSDKTYHDLDLDEVFMFIDRTLSKIGQQFLYNSFRVIPQNSERQERCEELISVFRKNPELKKTAIEQLSRLDSYEAYYISSLFLEDHSLKPKWFFIIPILSITGIISLSLSLFYPQFLILLVAVLAINYFIHYWNKEKFVHYSGTILQLIILNQVAKEFVKSGIVAKSNEEVNNSIRSIDNIGFRMSLFKLEAKIQSDIGQAVDTLTDIVKALFLIEPIVFFSVLQKLNSKKDEIHLLFKKIGEIDTAISIDSLRNELPYYSVPILTGKKKYLSAREIYHPLLQDSVANSIAIDDKSVLLTGSNMSGKTTFIRTIGINCIVSQTLNTCFAREFSMPRIRIHSAIRISDDIMNDKSYYFEEVLTVKSMLEESRSGVQNLFLLDEMFKGTNSVERISAGKSILTYLNSENNIVFISTHDLELAEYLNEGYNLFHFTEIIKDKSIQFDFKIKAGQLKTTNAIRILELNNYPPEIIAEAIKLSEHIKSIKTK</sequence>
<dbReference type="InterPro" id="IPR027417">
    <property type="entry name" value="P-loop_NTPase"/>
</dbReference>
<reference evidence="6" key="2">
    <citation type="submission" date="2020-09" db="EMBL/GenBank/DDBJ databases">
        <authorList>
            <person name="Sun Q."/>
            <person name="Kim S."/>
        </authorList>
    </citation>
    <scope>NUCLEOTIDE SEQUENCE</scope>
    <source>
        <strain evidence="6">KCTC 12368</strain>
    </source>
</reference>
<keyword evidence="7" id="KW-1185">Reference proteome</keyword>
<feature type="transmembrane region" description="Helical" evidence="4">
    <location>
        <begin position="161"/>
        <end position="178"/>
    </location>
</feature>
<keyword evidence="4" id="KW-0472">Membrane</keyword>
<dbReference type="Proteomes" id="UP000619457">
    <property type="component" value="Unassembled WGS sequence"/>
</dbReference>
<dbReference type="InterPro" id="IPR045076">
    <property type="entry name" value="MutS"/>
</dbReference>
<dbReference type="GO" id="GO:0005524">
    <property type="term" value="F:ATP binding"/>
    <property type="evidence" value="ECO:0007669"/>
    <property type="project" value="UniProtKB-KW"/>
</dbReference>
<dbReference type="GO" id="GO:0005829">
    <property type="term" value="C:cytosol"/>
    <property type="evidence" value="ECO:0007669"/>
    <property type="project" value="TreeGrafter"/>
</dbReference>
<dbReference type="GO" id="GO:0140664">
    <property type="term" value="F:ATP-dependent DNA damage sensor activity"/>
    <property type="evidence" value="ECO:0007669"/>
    <property type="project" value="InterPro"/>
</dbReference>
<evidence type="ECO:0000256" key="4">
    <source>
        <dbReference type="SAM" id="Phobius"/>
    </source>
</evidence>
<dbReference type="SUPFAM" id="SSF52540">
    <property type="entry name" value="P-loop containing nucleoside triphosphate hydrolases"/>
    <property type="match status" value="1"/>
</dbReference>
<dbReference type="Gene3D" id="3.40.50.300">
    <property type="entry name" value="P-loop containing nucleotide triphosphate hydrolases"/>
    <property type="match status" value="1"/>
</dbReference>
<keyword evidence="2" id="KW-0067">ATP-binding</keyword>
<comment type="caution">
    <text evidence="6">The sequence shown here is derived from an EMBL/GenBank/DDBJ whole genome shotgun (WGS) entry which is preliminary data.</text>
</comment>
<organism evidence="6 7">
    <name type="scientific">Echinicola pacifica</name>
    <dbReference type="NCBI Taxonomy" id="346377"/>
    <lineage>
        <taxon>Bacteria</taxon>
        <taxon>Pseudomonadati</taxon>
        <taxon>Bacteroidota</taxon>
        <taxon>Cytophagia</taxon>
        <taxon>Cytophagales</taxon>
        <taxon>Cyclobacteriaceae</taxon>
        <taxon>Echinicola</taxon>
    </lineage>
</organism>
<accession>A0A918PJY6</accession>
<gene>
    <name evidence="6" type="ORF">GCM10007049_00030</name>
</gene>
<dbReference type="Pfam" id="PF00488">
    <property type="entry name" value="MutS_V"/>
    <property type="match status" value="1"/>
</dbReference>
<dbReference type="EMBL" id="BMWX01000001">
    <property type="protein sequence ID" value="GGZ12343.1"/>
    <property type="molecule type" value="Genomic_DNA"/>
</dbReference>
<dbReference type="GO" id="GO:0030983">
    <property type="term" value="F:mismatched DNA binding"/>
    <property type="evidence" value="ECO:0007669"/>
    <property type="project" value="InterPro"/>
</dbReference>
<dbReference type="SMART" id="SM00534">
    <property type="entry name" value="MUTSac"/>
    <property type="match status" value="1"/>
</dbReference>
<keyword evidence="4" id="KW-1133">Transmembrane helix</keyword>
<evidence type="ECO:0000259" key="5">
    <source>
        <dbReference type="SMART" id="SM00534"/>
    </source>
</evidence>
<dbReference type="RefSeq" id="WP_018475197.1">
    <property type="nucleotide sequence ID" value="NZ_BMWX01000001.1"/>
</dbReference>
<dbReference type="GO" id="GO:0006298">
    <property type="term" value="P:mismatch repair"/>
    <property type="evidence" value="ECO:0007669"/>
    <property type="project" value="InterPro"/>
</dbReference>
<name>A0A918PJY6_9BACT</name>
<feature type="domain" description="DNA mismatch repair proteins mutS family" evidence="5">
    <location>
        <begin position="339"/>
        <end position="524"/>
    </location>
</feature>
<dbReference type="PANTHER" id="PTHR11361:SF152">
    <property type="entry name" value="DNA MISMATCH REPAIR PROTEIN"/>
    <property type="match status" value="1"/>
</dbReference>
<proteinExistence type="predicted"/>
<evidence type="ECO:0000256" key="1">
    <source>
        <dbReference type="ARBA" id="ARBA00022741"/>
    </source>
</evidence>
<evidence type="ECO:0000313" key="7">
    <source>
        <dbReference type="Proteomes" id="UP000619457"/>
    </source>
</evidence>
<reference evidence="6" key="1">
    <citation type="journal article" date="2014" name="Int. J. Syst. Evol. Microbiol.">
        <title>Complete genome sequence of Corynebacterium casei LMG S-19264T (=DSM 44701T), isolated from a smear-ripened cheese.</title>
        <authorList>
            <consortium name="US DOE Joint Genome Institute (JGI-PGF)"/>
            <person name="Walter F."/>
            <person name="Albersmeier A."/>
            <person name="Kalinowski J."/>
            <person name="Ruckert C."/>
        </authorList>
    </citation>
    <scope>NUCLEOTIDE SEQUENCE</scope>
    <source>
        <strain evidence="6">KCTC 12368</strain>
    </source>
</reference>
<dbReference type="InterPro" id="IPR000432">
    <property type="entry name" value="DNA_mismatch_repair_MutS_C"/>
</dbReference>
<keyword evidence="3" id="KW-0238">DNA-binding</keyword>
<dbReference type="AlphaFoldDB" id="A0A918PJY6"/>
<evidence type="ECO:0000313" key="6">
    <source>
        <dbReference type="EMBL" id="GGZ12343.1"/>
    </source>
</evidence>
<dbReference type="PANTHER" id="PTHR11361">
    <property type="entry name" value="DNA MISMATCH REPAIR PROTEIN MUTS FAMILY MEMBER"/>
    <property type="match status" value="1"/>
</dbReference>
<protein>
    <submittedName>
        <fullName evidence="6">DNA mismatch repair protein MutS</fullName>
    </submittedName>
</protein>
<keyword evidence="1" id="KW-0547">Nucleotide-binding</keyword>
<keyword evidence="4" id="KW-0812">Transmembrane</keyword>